<proteinExistence type="predicted"/>
<gene>
    <name evidence="2" type="ORF">SAMN05216474_0456</name>
</gene>
<evidence type="ECO:0000313" key="3">
    <source>
        <dbReference type="Proteomes" id="UP000236454"/>
    </source>
</evidence>
<keyword evidence="1" id="KW-0732">Signal</keyword>
<dbReference type="EMBL" id="FPAS01000001">
    <property type="protein sequence ID" value="SFT41923.1"/>
    <property type="molecule type" value="Genomic_DNA"/>
</dbReference>
<accession>A0A1I6XV82</accession>
<dbReference type="OrthoDB" id="1147226at2"/>
<dbReference type="Proteomes" id="UP000236454">
    <property type="component" value="Unassembled WGS sequence"/>
</dbReference>
<feature type="signal peptide" evidence="1">
    <location>
        <begin position="1"/>
        <end position="21"/>
    </location>
</feature>
<evidence type="ECO:0000256" key="1">
    <source>
        <dbReference type="SAM" id="SignalP"/>
    </source>
</evidence>
<dbReference type="AlphaFoldDB" id="A0A1I6XV82"/>
<feature type="chain" id="PRO_5014699308" description="YD repeat-containing protein" evidence="1">
    <location>
        <begin position="22"/>
        <end position="265"/>
    </location>
</feature>
<protein>
    <recommendedName>
        <fullName evidence="4">YD repeat-containing protein</fullName>
    </recommendedName>
</protein>
<evidence type="ECO:0008006" key="4">
    <source>
        <dbReference type="Google" id="ProtNLM"/>
    </source>
</evidence>
<dbReference type="STRING" id="477690.SAMN05216474_0456"/>
<evidence type="ECO:0000313" key="2">
    <source>
        <dbReference type="EMBL" id="SFT41923.1"/>
    </source>
</evidence>
<name>A0A1I6XV82_9FLAO</name>
<organism evidence="2 3">
    <name type="scientific">Lishizhenia tianjinensis</name>
    <dbReference type="NCBI Taxonomy" id="477690"/>
    <lineage>
        <taxon>Bacteria</taxon>
        <taxon>Pseudomonadati</taxon>
        <taxon>Bacteroidota</taxon>
        <taxon>Flavobacteriia</taxon>
        <taxon>Flavobacteriales</taxon>
        <taxon>Crocinitomicaceae</taxon>
        <taxon>Lishizhenia</taxon>
    </lineage>
</organism>
<keyword evidence="3" id="KW-1185">Reference proteome</keyword>
<dbReference type="RefSeq" id="WP_139230212.1">
    <property type="nucleotide sequence ID" value="NZ_FPAS01000001.1"/>
</dbReference>
<sequence length="265" mass="31630">MHLKITLSTLLITFFTSLTFAQYSTDRYYNLDSIVKYKVKSSYQYKVKPDGSRFLLEQVNFDSIGNIIEILRPETEEWTRFTYNSDNQLIQQEQYAATIDFYELTEFYYNKKGYLTKEVVRDSTQITYIKENKYKGGLCIESHKARVNSKNNYEITWYYQYDDQGRLEYEGTTKGSKNTQFIYNENGLLINFLQKSGSEISLNHEFYYQNNFRVGGYLKTKYSQSAYIITYDEKGFPLQYLDCDDCDRNTSQDEMKVLFEYEFKK</sequence>
<reference evidence="2 3" key="1">
    <citation type="submission" date="2016-10" db="EMBL/GenBank/DDBJ databases">
        <authorList>
            <person name="de Groot N.N."/>
        </authorList>
    </citation>
    <scope>NUCLEOTIDE SEQUENCE [LARGE SCALE GENOMIC DNA]</scope>
    <source>
        <strain evidence="2 3">CGMCC 1.7005</strain>
    </source>
</reference>